<protein>
    <submittedName>
        <fullName evidence="2">Uncharacterized protein</fullName>
    </submittedName>
</protein>
<dbReference type="Proteomes" id="UP000250140">
    <property type="component" value="Unassembled WGS sequence"/>
</dbReference>
<evidence type="ECO:0000313" key="2">
    <source>
        <dbReference type="EMBL" id="OCL06264.1"/>
    </source>
</evidence>
<dbReference type="PROSITE" id="PS51257">
    <property type="entry name" value="PROKAR_LIPOPROTEIN"/>
    <property type="match status" value="1"/>
</dbReference>
<feature type="region of interest" description="Disordered" evidence="1">
    <location>
        <begin position="109"/>
        <end position="129"/>
    </location>
</feature>
<accession>A0A8E2EWP6</accession>
<dbReference type="AlphaFoldDB" id="A0A8E2EWP6"/>
<gene>
    <name evidence="2" type="ORF">AOQ84DRAFT_81575</name>
</gene>
<proteinExistence type="predicted"/>
<feature type="compositionally biased region" description="Basic and acidic residues" evidence="1">
    <location>
        <begin position="110"/>
        <end position="126"/>
    </location>
</feature>
<dbReference type="EMBL" id="KV750105">
    <property type="protein sequence ID" value="OCL06264.1"/>
    <property type="molecule type" value="Genomic_DNA"/>
</dbReference>
<organism evidence="2 3">
    <name type="scientific">Glonium stellatum</name>
    <dbReference type="NCBI Taxonomy" id="574774"/>
    <lineage>
        <taxon>Eukaryota</taxon>
        <taxon>Fungi</taxon>
        <taxon>Dikarya</taxon>
        <taxon>Ascomycota</taxon>
        <taxon>Pezizomycotina</taxon>
        <taxon>Dothideomycetes</taxon>
        <taxon>Pleosporomycetidae</taxon>
        <taxon>Gloniales</taxon>
        <taxon>Gloniaceae</taxon>
        <taxon>Glonium</taxon>
    </lineage>
</organism>
<name>A0A8E2EWP6_9PEZI</name>
<sequence length="140" mass="15324">MYRDSPGVNFVLFGLVGCNSKSRCGVFCGNFFRQAWCDLGFNWALLSVKCVGGCMDHVLVIGCPLAHPVGPLWNPWETALRISSYPMIIMAREDTLQCNISWGGVSGRDAAQRGSRDSTGAHESAKPEVGNEMPWMLNPV</sequence>
<keyword evidence="3" id="KW-1185">Reference proteome</keyword>
<evidence type="ECO:0000313" key="3">
    <source>
        <dbReference type="Proteomes" id="UP000250140"/>
    </source>
</evidence>
<reference evidence="2 3" key="1">
    <citation type="journal article" date="2016" name="Nat. Commun.">
        <title>Ectomycorrhizal ecology is imprinted in the genome of the dominant symbiotic fungus Cenococcum geophilum.</title>
        <authorList>
            <consortium name="DOE Joint Genome Institute"/>
            <person name="Peter M."/>
            <person name="Kohler A."/>
            <person name="Ohm R.A."/>
            <person name="Kuo A."/>
            <person name="Krutzmann J."/>
            <person name="Morin E."/>
            <person name="Arend M."/>
            <person name="Barry K.W."/>
            <person name="Binder M."/>
            <person name="Choi C."/>
            <person name="Clum A."/>
            <person name="Copeland A."/>
            <person name="Grisel N."/>
            <person name="Haridas S."/>
            <person name="Kipfer T."/>
            <person name="LaButti K."/>
            <person name="Lindquist E."/>
            <person name="Lipzen A."/>
            <person name="Maire R."/>
            <person name="Meier B."/>
            <person name="Mihaltcheva S."/>
            <person name="Molinier V."/>
            <person name="Murat C."/>
            <person name="Poggeler S."/>
            <person name="Quandt C.A."/>
            <person name="Sperisen C."/>
            <person name="Tritt A."/>
            <person name="Tisserant E."/>
            <person name="Crous P.W."/>
            <person name="Henrissat B."/>
            <person name="Nehls U."/>
            <person name="Egli S."/>
            <person name="Spatafora J.W."/>
            <person name="Grigoriev I.V."/>
            <person name="Martin F.M."/>
        </authorList>
    </citation>
    <scope>NUCLEOTIDE SEQUENCE [LARGE SCALE GENOMIC DNA]</scope>
    <source>
        <strain evidence="2 3">CBS 207.34</strain>
    </source>
</reference>
<evidence type="ECO:0000256" key="1">
    <source>
        <dbReference type="SAM" id="MobiDB-lite"/>
    </source>
</evidence>